<reference evidence="2 3" key="1">
    <citation type="journal article" date="2023" name="PLoS ONE">
        <title>Cytospora paraplurivora sp. nov. isolated from orchards with fruit tree decline syndrome in Ontario, Canada.</title>
        <authorList>
            <person name="Ilyukhin E."/>
            <person name="Nguyen H.D.T."/>
            <person name="Castle A.J."/>
            <person name="Ellouze W."/>
        </authorList>
    </citation>
    <scope>NUCLEOTIDE SEQUENCE [LARGE SCALE GENOMIC DNA]</scope>
    <source>
        <strain evidence="2 3">FDS-564</strain>
    </source>
</reference>
<dbReference type="EMBL" id="JAJSPL020000017">
    <property type="protein sequence ID" value="KAK7741693.1"/>
    <property type="molecule type" value="Genomic_DNA"/>
</dbReference>
<keyword evidence="3" id="KW-1185">Reference proteome</keyword>
<dbReference type="AlphaFoldDB" id="A0AAN9UE02"/>
<organism evidence="2 3">
    <name type="scientific">Cytospora paraplurivora</name>
    <dbReference type="NCBI Taxonomy" id="2898453"/>
    <lineage>
        <taxon>Eukaryota</taxon>
        <taxon>Fungi</taxon>
        <taxon>Dikarya</taxon>
        <taxon>Ascomycota</taxon>
        <taxon>Pezizomycotina</taxon>
        <taxon>Sordariomycetes</taxon>
        <taxon>Sordariomycetidae</taxon>
        <taxon>Diaporthales</taxon>
        <taxon>Cytosporaceae</taxon>
        <taxon>Cytospora</taxon>
    </lineage>
</organism>
<protein>
    <submittedName>
        <fullName evidence="2">Uncharacterized protein</fullName>
    </submittedName>
</protein>
<accession>A0AAN9UE02</accession>
<feature type="compositionally biased region" description="Polar residues" evidence="1">
    <location>
        <begin position="68"/>
        <end position="79"/>
    </location>
</feature>
<comment type="caution">
    <text evidence="2">The sequence shown here is derived from an EMBL/GenBank/DDBJ whole genome shotgun (WGS) entry which is preliminary data.</text>
</comment>
<dbReference type="Proteomes" id="UP001320245">
    <property type="component" value="Unassembled WGS sequence"/>
</dbReference>
<evidence type="ECO:0000256" key="1">
    <source>
        <dbReference type="SAM" id="MobiDB-lite"/>
    </source>
</evidence>
<feature type="compositionally biased region" description="Basic and acidic residues" evidence="1">
    <location>
        <begin position="54"/>
        <end position="67"/>
    </location>
</feature>
<evidence type="ECO:0000313" key="3">
    <source>
        <dbReference type="Proteomes" id="UP001320245"/>
    </source>
</evidence>
<feature type="region of interest" description="Disordered" evidence="1">
    <location>
        <begin position="43"/>
        <end position="100"/>
    </location>
</feature>
<name>A0AAN9UE02_9PEZI</name>
<sequence>MGNNSPDLPAREDHREEGNIWTCSAINTRTSSFGGPDAELAARLAAPSSPTETGTDHAAAEARRRTSDWSPPQNLQRNSSFDHEEHKRQMMAASGTLQMD</sequence>
<evidence type="ECO:0000313" key="2">
    <source>
        <dbReference type="EMBL" id="KAK7741693.1"/>
    </source>
</evidence>
<proteinExistence type="predicted"/>
<gene>
    <name evidence="2" type="ORF">SLS53_004751</name>
</gene>